<evidence type="ECO:0000256" key="1">
    <source>
        <dbReference type="SAM" id="SignalP"/>
    </source>
</evidence>
<sequence length="139" mass="15089">MKRFALLALGLACCSAYAQPSFTGTDYSGVYDCTGDDHHEGKYTGTVTLDLVRAQSAGEYGAYRFKLEVPGFGAYPGHAAVQGQQMAVHFANTDQSQKDYGTGIASFGKNPAGKWAFTKYYYQPEYKGGNYGIESCTQK</sequence>
<name>A0ABV7ARU2_9GAMM</name>
<evidence type="ECO:0000313" key="3">
    <source>
        <dbReference type="Proteomes" id="UP001595457"/>
    </source>
</evidence>
<proteinExistence type="predicted"/>
<gene>
    <name evidence="2" type="ORF">ACFOJE_05455</name>
</gene>
<accession>A0ABV7ARU2</accession>
<dbReference type="Proteomes" id="UP001595457">
    <property type="component" value="Unassembled WGS sequence"/>
</dbReference>
<feature type="signal peptide" evidence="1">
    <location>
        <begin position="1"/>
        <end position="18"/>
    </location>
</feature>
<evidence type="ECO:0008006" key="4">
    <source>
        <dbReference type="Google" id="ProtNLM"/>
    </source>
</evidence>
<dbReference type="RefSeq" id="WP_377813275.1">
    <property type="nucleotide sequence ID" value="NZ_JBHRSJ010000010.1"/>
</dbReference>
<organism evidence="2 3">
    <name type="scientific">Azotobacter bryophylli</name>
    <dbReference type="NCBI Taxonomy" id="1986537"/>
    <lineage>
        <taxon>Bacteria</taxon>
        <taxon>Pseudomonadati</taxon>
        <taxon>Pseudomonadota</taxon>
        <taxon>Gammaproteobacteria</taxon>
        <taxon>Pseudomonadales</taxon>
        <taxon>Pseudomonadaceae</taxon>
        <taxon>Azotobacter</taxon>
    </lineage>
</organism>
<dbReference type="EMBL" id="JBHRSJ010000010">
    <property type="protein sequence ID" value="MFC2971661.1"/>
    <property type="molecule type" value="Genomic_DNA"/>
</dbReference>
<keyword evidence="3" id="KW-1185">Reference proteome</keyword>
<reference evidence="3" key="1">
    <citation type="journal article" date="2019" name="Int. J. Syst. Evol. Microbiol.">
        <title>The Global Catalogue of Microorganisms (GCM) 10K type strain sequencing project: providing services to taxonomists for standard genome sequencing and annotation.</title>
        <authorList>
            <consortium name="The Broad Institute Genomics Platform"/>
            <consortium name="The Broad Institute Genome Sequencing Center for Infectious Disease"/>
            <person name="Wu L."/>
            <person name="Ma J."/>
        </authorList>
    </citation>
    <scope>NUCLEOTIDE SEQUENCE [LARGE SCALE GENOMIC DNA]</scope>
    <source>
        <strain evidence="3">KCTC 62195</strain>
    </source>
</reference>
<feature type="chain" id="PRO_5047302710" description="DUF3757 domain-containing protein" evidence="1">
    <location>
        <begin position="19"/>
        <end position="139"/>
    </location>
</feature>
<comment type="caution">
    <text evidence="2">The sequence shown here is derived from an EMBL/GenBank/DDBJ whole genome shotgun (WGS) entry which is preliminary data.</text>
</comment>
<protein>
    <recommendedName>
        <fullName evidence="4">DUF3757 domain-containing protein</fullName>
    </recommendedName>
</protein>
<keyword evidence="1" id="KW-0732">Signal</keyword>
<evidence type="ECO:0000313" key="2">
    <source>
        <dbReference type="EMBL" id="MFC2971661.1"/>
    </source>
</evidence>